<dbReference type="OrthoDB" id="9804310at2"/>
<dbReference type="CDD" id="cd01908">
    <property type="entry name" value="YafJ"/>
    <property type="match status" value="1"/>
</dbReference>
<name>A0A074J7A4_9RHOB</name>
<dbReference type="eggNOG" id="COG0121">
    <property type="taxonomic scope" value="Bacteria"/>
</dbReference>
<dbReference type="AlphaFoldDB" id="A0A074J7A4"/>
<keyword evidence="1 3" id="KW-0315">Glutamine amidotransferase</keyword>
<dbReference type="RefSeq" id="WP_051692583.1">
    <property type="nucleotide sequence ID" value="NZ_AUND01000034.1"/>
</dbReference>
<dbReference type="GO" id="GO:0016740">
    <property type="term" value="F:transferase activity"/>
    <property type="evidence" value="ECO:0007669"/>
    <property type="project" value="UniProtKB-KW"/>
</dbReference>
<evidence type="ECO:0000259" key="2">
    <source>
        <dbReference type="PROSITE" id="PS51278"/>
    </source>
</evidence>
<dbReference type="STRING" id="1353537.TP2_09715"/>
<dbReference type="SUPFAM" id="SSF56235">
    <property type="entry name" value="N-terminal nucleophile aminohydrolases (Ntn hydrolases)"/>
    <property type="match status" value="1"/>
</dbReference>
<reference evidence="3 4" key="1">
    <citation type="submission" date="2013-07" db="EMBL/GenBank/DDBJ databases">
        <title>Thioclava pacifica DSM 10166 Genome Sequencing.</title>
        <authorList>
            <person name="Lai Q."/>
            <person name="Shao Z."/>
        </authorList>
    </citation>
    <scope>NUCLEOTIDE SEQUENCE [LARGE SCALE GENOMIC DNA]</scope>
    <source>
        <strain evidence="3 4">DSM 10166</strain>
    </source>
</reference>
<sequence length="276" mass="30714">MCRWAAYIGEPIFLEEIVARPSHSLIHQSQSATLGHTAINADGFGVAWYGEKPEPGLYRDVMPAWSDPNLRSLTATVKSPLFLAHVRASTGTATSRNNCHPFVVGRWSFMHNGQIGGYDDFRRAGEMMIPDSLYCQRKGATDSEALFLIALAEGLEAEPQAALERAVARFETLSRERGTTPHMRLTVAFSDGVRLYAARYASDEHAPSLYHRWSETRRGRALVSEPLEVEEGDWEEIPPGSFCIFDGKRVEISPFEPFRCAARTPENALDAAARRA</sequence>
<comment type="caution">
    <text evidence="3">The sequence shown here is derived from an EMBL/GenBank/DDBJ whole genome shotgun (WGS) entry which is preliminary data.</text>
</comment>
<dbReference type="InterPro" id="IPR026869">
    <property type="entry name" value="EgtC-like"/>
</dbReference>
<dbReference type="Proteomes" id="UP000027432">
    <property type="component" value="Unassembled WGS sequence"/>
</dbReference>
<dbReference type="EMBL" id="AUND01000034">
    <property type="protein sequence ID" value="KEO51745.1"/>
    <property type="molecule type" value="Genomic_DNA"/>
</dbReference>
<evidence type="ECO:0000313" key="3">
    <source>
        <dbReference type="EMBL" id="KEO51745.1"/>
    </source>
</evidence>
<organism evidence="3 4">
    <name type="scientific">Thioclava pacifica DSM 10166</name>
    <dbReference type="NCBI Taxonomy" id="1353537"/>
    <lineage>
        <taxon>Bacteria</taxon>
        <taxon>Pseudomonadati</taxon>
        <taxon>Pseudomonadota</taxon>
        <taxon>Alphaproteobacteria</taxon>
        <taxon>Rhodobacterales</taxon>
        <taxon>Paracoccaceae</taxon>
        <taxon>Thioclava</taxon>
    </lineage>
</organism>
<dbReference type="InterPro" id="IPR017932">
    <property type="entry name" value="GATase_2_dom"/>
</dbReference>
<dbReference type="InterPro" id="IPR029055">
    <property type="entry name" value="Ntn_hydrolases_N"/>
</dbReference>
<dbReference type="PANTHER" id="PTHR43187">
    <property type="entry name" value="GLUTAMINE AMIDOTRANSFERASE DUG3-RELATED"/>
    <property type="match status" value="1"/>
</dbReference>
<evidence type="ECO:0000313" key="4">
    <source>
        <dbReference type="Proteomes" id="UP000027432"/>
    </source>
</evidence>
<dbReference type="InterPro" id="IPR052373">
    <property type="entry name" value="Gamma-glu_amide_hydrolase"/>
</dbReference>
<gene>
    <name evidence="3" type="ORF">TP2_09715</name>
</gene>
<feature type="domain" description="Glutamine amidotransferase type-2" evidence="2">
    <location>
        <begin position="2"/>
        <end position="248"/>
    </location>
</feature>
<dbReference type="Gene3D" id="3.60.20.10">
    <property type="entry name" value="Glutamine Phosphoribosylpyrophosphate, subunit 1, domain 1"/>
    <property type="match status" value="1"/>
</dbReference>
<dbReference type="PROSITE" id="PS51278">
    <property type="entry name" value="GATASE_TYPE_2"/>
    <property type="match status" value="1"/>
</dbReference>
<dbReference type="Pfam" id="PF13230">
    <property type="entry name" value="GATase_4"/>
    <property type="match status" value="1"/>
</dbReference>
<accession>A0A074J7A4</accession>
<protein>
    <submittedName>
        <fullName evidence="3">Glutamine amidotransferase</fullName>
    </submittedName>
</protein>
<dbReference type="PANTHER" id="PTHR43187:SF1">
    <property type="entry name" value="GLUTAMINE AMIDOTRANSFERASE DUG3-RELATED"/>
    <property type="match status" value="1"/>
</dbReference>
<keyword evidence="3" id="KW-0808">Transferase</keyword>
<keyword evidence="4" id="KW-1185">Reference proteome</keyword>
<proteinExistence type="predicted"/>
<evidence type="ECO:0000256" key="1">
    <source>
        <dbReference type="ARBA" id="ARBA00022962"/>
    </source>
</evidence>